<accession>A0ACC0P8X8</accession>
<dbReference type="Proteomes" id="UP001062846">
    <property type="component" value="Chromosome 4"/>
</dbReference>
<keyword evidence="2" id="KW-1185">Reference proteome</keyword>
<protein>
    <submittedName>
        <fullName evidence="1">Uncharacterized protein</fullName>
    </submittedName>
</protein>
<comment type="caution">
    <text evidence="1">The sequence shown here is derived from an EMBL/GenBank/DDBJ whole genome shotgun (WGS) entry which is preliminary data.</text>
</comment>
<dbReference type="EMBL" id="CM046391">
    <property type="protein sequence ID" value="KAI8561223.1"/>
    <property type="molecule type" value="Genomic_DNA"/>
</dbReference>
<proteinExistence type="predicted"/>
<reference evidence="1" key="1">
    <citation type="submission" date="2022-02" db="EMBL/GenBank/DDBJ databases">
        <title>Plant Genome Project.</title>
        <authorList>
            <person name="Zhang R.-G."/>
        </authorList>
    </citation>
    <scope>NUCLEOTIDE SEQUENCE</scope>
    <source>
        <strain evidence="1">AT1</strain>
    </source>
</reference>
<sequence>MQVVNESKTNGVSSSQSELMMVGSDSGNGKETVENRELTEMTPIMETVPTELRTTECNNEEETEQTEEKIVEGTEEKKENLLAVRISTEAIEKPELDTGIIRGAEEKTVDVAVDELRKSLRFNFDLSTEAKSEEPDQTSSVHKNKTRSRSLSILDGDASFGNATQNQAVPAEEKTIEVKRSDSDKSGDPFLIFLMKDEEKANVPVKPKETRL</sequence>
<evidence type="ECO:0000313" key="1">
    <source>
        <dbReference type="EMBL" id="KAI8561223.1"/>
    </source>
</evidence>
<gene>
    <name evidence="1" type="ORF">RHMOL_Rhmol04G0321700</name>
</gene>
<evidence type="ECO:0000313" key="2">
    <source>
        <dbReference type="Proteomes" id="UP001062846"/>
    </source>
</evidence>
<organism evidence="1 2">
    <name type="scientific">Rhododendron molle</name>
    <name type="common">Chinese azalea</name>
    <name type="synonym">Azalea mollis</name>
    <dbReference type="NCBI Taxonomy" id="49168"/>
    <lineage>
        <taxon>Eukaryota</taxon>
        <taxon>Viridiplantae</taxon>
        <taxon>Streptophyta</taxon>
        <taxon>Embryophyta</taxon>
        <taxon>Tracheophyta</taxon>
        <taxon>Spermatophyta</taxon>
        <taxon>Magnoliopsida</taxon>
        <taxon>eudicotyledons</taxon>
        <taxon>Gunneridae</taxon>
        <taxon>Pentapetalae</taxon>
        <taxon>asterids</taxon>
        <taxon>Ericales</taxon>
        <taxon>Ericaceae</taxon>
        <taxon>Ericoideae</taxon>
        <taxon>Rhodoreae</taxon>
        <taxon>Rhododendron</taxon>
    </lineage>
</organism>
<name>A0ACC0P8X8_RHOML</name>